<protein>
    <recommendedName>
        <fullName evidence="9">Innexin</fullName>
    </recommendedName>
</protein>
<dbReference type="GO" id="GO:0005921">
    <property type="term" value="C:gap junction"/>
    <property type="evidence" value="ECO:0007669"/>
    <property type="project" value="UniProtKB-UniRule"/>
</dbReference>
<evidence type="ECO:0000256" key="9">
    <source>
        <dbReference type="RuleBase" id="RU010713"/>
    </source>
</evidence>
<comment type="function">
    <text evidence="9">Structural component of the gap junctions.</text>
</comment>
<dbReference type="GO" id="GO:0034220">
    <property type="term" value="P:monoatomic ion transmembrane transport"/>
    <property type="evidence" value="ECO:0007669"/>
    <property type="project" value="UniProtKB-KW"/>
</dbReference>
<keyword evidence="3" id="KW-1003">Cell membrane</keyword>
<proteinExistence type="inferred from homology"/>
<keyword evidence="4 9" id="KW-0812">Transmembrane</keyword>
<evidence type="ECO:0000256" key="3">
    <source>
        <dbReference type="ARBA" id="ARBA00022475"/>
    </source>
</evidence>
<comment type="subcellular location">
    <subcellularLocation>
        <location evidence="1 9">Cell membrane</location>
        <topology evidence="1 9">Multi-pass membrane protein</topology>
    </subcellularLocation>
</comment>
<dbReference type="Pfam" id="PF00876">
    <property type="entry name" value="Innexin"/>
    <property type="match status" value="1"/>
</dbReference>
<evidence type="ECO:0000313" key="11">
    <source>
        <dbReference type="WBParaSite" id="maker-unitig_29538-snap-gene-0.2-mRNA-1"/>
    </source>
</evidence>
<evidence type="ECO:0000256" key="7">
    <source>
        <dbReference type="ARBA" id="ARBA00023136"/>
    </source>
</evidence>
<dbReference type="PANTHER" id="PTHR11893">
    <property type="entry name" value="INNEXIN"/>
    <property type="match status" value="1"/>
</dbReference>
<evidence type="ECO:0000256" key="2">
    <source>
        <dbReference type="ARBA" id="ARBA00022448"/>
    </source>
</evidence>
<keyword evidence="10" id="KW-1185">Reference proteome</keyword>
<keyword evidence="8 9" id="KW-0407">Ion channel</keyword>
<feature type="transmembrane region" description="Helical" evidence="9">
    <location>
        <begin position="201"/>
        <end position="223"/>
    </location>
</feature>
<organism evidence="10 11">
    <name type="scientific">Macrostomum lignano</name>
    <dbReference type="NCBI Taxonomy" id="282301"/>
    <lineage>
        <taxon>Eukaryota</taxon>
        <taxon>Metazoa</taxon>
        <taxon>Spiralia</taxon>
        <taxon>Lophotrochozoa</taxon>
        <taxon>Platyhelminthes</taxon>
        <taxon>Rhabditophora</taxon>
        <taxon>Macrostomorpha</taxon>
        <taxon>Macrostomida</taxon>
        <taxon>Macrostomidae</taxon>
        <taxon>Macrostomum</taxon>
    </lineage>
</organism>
<evidence type="ECO:0000313" key="10">
    <source>
        <dbReference type="Proteomes" id="UP000095280"/>
    </source>
</evidence>
<evidence type="ECO:0000256" key="5">
    <source>
        <dbReference type="ARBA" id="ARBA00022989"/>
    </source>
</evidence>
<dbReference type="GO" id="GO:0005243">
    <property type="term" value="F:gap junction channel activity"/>
    <property type="evidence" value="ECO:0007669"/>
    <property type="project" value="TreeGrafter"/>
</dbReference>
<comment type="caution">
    <text evidence="9">Lacks conserved residue(s) required for the propagation of feature annotation.</text>
</comment>
<dbReference type="PANTHER" id="PTHR11893:SF21">
    <property type="entry name" value="INNEXIN EAT-5"/>
    <property type="match status" value="1"/>
</dbReference>
<dbReference type="Proteomes" id="UP000095280">
    <property type="component" value="Unplaced"/>
</dbReference>
<evidence type="ECO:0000256" key="4">
    <source>
        <dbReference type="ARBA" id="ARBA00022692"/>
    </source>
</evidence>
<dbReference type="PRINTS" id="PR01262">
    <property type="entry name" value="INNEXIN"/>
</dbReference>
<dbReference type="InterPro" id="IPR000990">
    <property type="entry name" value="Innexin"/>
</dbReference>
<comment type="similarity">
    <text evidence="9">Belongs to the pannexin family.</text>
</comment>
<keyword evidence="7 9" id="KW-0472">Membrane</keyword>
<keyword evidence="2 9" id="KW-0813">Transport</keyword>
<keyword evidence="6 9" id="KW-0406">Ion transport</keyword>
<feature type="transmembrane region" description="Helical" evidence="9">
    <location>
        <begin position="276"/>
        <end position="296"/>
    </location>
</feature>
<dbReference type="WBParaSite" id="maker-unitig_29538-snap-gene-0.2-mRNA-1">
    <property type="protein sequence ID" value="maker-unitig_29538-snap-gene-0.2-mRNA-1"/>
    <property type="gene ID" value="maker-unitig_29538-snap-gene-0.2"/>
</dbReference>
<accession>A0A1I8FDE6</accession>
<dbReference type="PROSITE" id="PS51013">
    <property type="entry name" value="PANNEXIN"/>
    <property type="match status" value="1"/>
</dbReference>
<evidence type="ECO:0000256" key="8">
    <source>
        <dbReference type="ARBA" id="ARBA00023303"/>
    </source>
</evidence>
<sequence>LPGNRIWPCSAFSLHCQWTPASSRPSALQFTSASTEYIDDDAVDRINSYYAPVLIVIMSSIVMTKMYPPGDPFKPAWEQYAETYCWLKNTYFVPPNGSIPGDETVRQGEELKYYQWAAVRAGYPGTHVPLAGWVQIKTLVGMAVNCCVDDREARGQDQEAGLVLSKPPFEKKIRKQSGFFYNLKKVLIRYLLIGRAAYGRYLINVYIVIKLLYIANVVGQFFLLNGFLGTDYDFYGLGVLRDLWNNHDWRHSGHFPRVTLCDFNVRVIGNSHPRDSAIFVFLWFMLLFVRAVVTILDAPVLAGSRSLPGDAPQMLNLRTCTSHSAVDLEQFFNDYIDSDGAFLLRMIGKNAGEPVLKELLQRLWADYRAPLMNRAAAKGASSAYERQFKQFTAAVGGFRNQLEAIRLQICGSGCGGCGGGGGGGGGIQEQPTWLQRLSASSSCTERCCCR</sequence>
<name>A0A1I8FDE6_9PLAT</name>
<evidence type="ECO:0000256" key="6">
    <source>
        <dbReference type="ARBA" id="ARBA00023065"/>
    </source>
</evidence>
<evidence type="ECO:0000256" key="1">
    <source>
        <dbReference type="ARBA" id="ARBA00004651"/>
    </source>
</evidence>
<gene>
    <name evidence="9" type="primary">inx</name>
</gene>
<keyword evidence="5 9" id="KW-1133">Transmembrane helix</keyword>
<reference evidence="11" key="1">
    <citation type="submission" date="2016-11" db="UniProtKB">
        <authorList>
            <consortium name="WormBaseParasite"/>
        </authorList>
    </citation>
    <scope>IDENTIFICATION</scope>
</reference>
<dbReference type="AlphaFoldDB" id="A0A1I8FDE6"/>
<dbReference type="GO" id="GO:0005886">
    <property type="term" value="C:plasma membrane"/>
    <property type="evidence" value="ECO:0007669"/>
    <property type="project" value="UniProtKB-SubCell"/>
</dbReference>